<dbReference type="AlphaFoldDB" id="A0A1A9KGV6"/>
<accession>A0A1A9KGV6</accession>
<proteinExistence type="predicted"/>
<evidence type="ECO:0000313" key="2">
    <source>
        <dbReference type="Proteomes" id="UP000077748"/>
    </source>
</evidence>
<dbReference type="Proteomes" id="UP000077748">
    <property type="component" value="Chromosome"/>
</dbReference>
<protein>
    <submittedName>
        <fullName evidence="1">Uncharacterized protein</fullName>
    </submittedName>
</protein>
<dbReference type="EMBL" id="CP015878">
    <property type="protein sequence ID" value="ANI16755.1"/>
    <property type="molecule type" value="Genomic_DNA"/>
</dbReference>
<evidence type="ECO:0000313" key="1">
    <source>
        <dbReference type="EMBL" id="ANI16755.1"/>
    </source>
</evidence>
<sequence>MELKDVRVGLRVEVPLRMVHDTYPWKEPYGTVIEIDSFMGNEPRIRVLLDGEMAVVVVCRASDLDYE</sequence>
<gene>
    <name evidence="1" type="ORF">A9C11_23530</name>
</gene>
<name>A0A1A9KGV6_9PSED</name>
<dbReference type="RefSeq" id="WP_064584008.1">
    <property type="nucleotide sequence ID" value="NZ_CP015878.1"/>
</dbReference>
<reference evidence="1 2" key="1">
    <citation type="submission" date="2016-05" db="EMBL/GenBank/DDBJ databases">
        <title>Genome Sequence of Pseudomonas citronellolis Strain SJTE-3, an Estrogens and Persistent Organic Pollutants degradation strain.</title>
        <authorList>
            <person name="Liang R."/>
        </authorList>
    </citation>
    <scope>NUCLEOTIDE SEQUENCE [LARGE SCALE GENOMIC DNA]</scope>
    <source>
        <strain evidence="1 2">SJTE-3</strain>
    </source>
</reference>
<organism evidence="1 2">
    <name type="scientific">Pseudomonas citronellolis</name>
    <dbReference type="NCBI Taxonomy" id="53408"/>
    <lineage>
        <taxon>Bacteria</taxon>
        <taxon>Pseudomonadati</taxon>
        <taxon>Pseudomonadota</taxon>
        <taxon>Gammaproteobacteria</taxon>
        <taxon>Pseudomonadales</taxon>
        <taxon>Pseudomonadaceae</taxon>
        <taxon>Pseudomonas</taxon>
    </lineage>
</organism>